<feature type="region of interest" description="Disordered" evidence="1">
    <location>
        <begin position="1"/>
        <end position="26"/>
    </location>
</feature>
<reference evidence="2 4" key="1">
    <citation type="submission" date="2015-07" db="EMBL/GenBank/DDBJ databases">
        <authorList>
            <person name="Cajimat M.N.B."/>
            <person name="Milazzo M.L."/>
            <person name="Fulhorst C.F."/>
        </authorList>
    </citation>
    <scope>NUCLEOTIDE SEQUENCE [LARGE SCALE GENOMIC DNA]</scope>
    <source>
        <strain evidence="2">Single colony</strain>
    </source>
</reference>
<gene>
    <name evidence="2" type="primary">FGENESH: predicted gene_1.79</name>
    <name evidence="3" type="ORF">AAT19DRAFT_8453</name>
    <name evidence="2" type="ORF">BN2166_0000790</name>
</gene>
<accession>A0A0K3C5V5</accession>
<organism evidence="2 4">
    <name type="scientific">Rhodotorula toruloides</name>
    <name type="common">Yeast</name>
    <name type="synonym">Rhodosporidium toruloides</name>
    <dbReference type="NCBI Taxonomy" id="5286"/>
    <lineage>
        <taxon>Eukaryota</taxon>
        <taxon>Fungi</taxon>
        <taxon>Dikarya</taxon>
        <taxon>Basidiomycota</taxon>
        <taxon>Pucciniomycotina</taxon>
        <taxon>Microbotryomycetes</taxon>
        <taxon>Sporidiobolales</taxon>
        <taxon>Sporidiobolaceae</taxon>
        <taxon>Rhodotorula</taxon>
    </lineage>
</organism>
<feature type="region of interest" description="Disordered" evidence="1">
    <location>
        <begin position="95"/>
        <end position="126"/>
    </location>
</feature>
<evidence type="ECO:0000313" key="3">
    <source>
        <dbReference type="EMBL" id="PRQ77385.1"/>
    </source>
</evidence>
<dbReference type="Proteomes" id="UP000239560">
    <property type="component" value="Unassembled WGS sequence"/>
</dbReference>
<proteinExistence type="predicted"/>
<dbReference type="EMBL" id="LCTV02000001">
    <property type="protein sequence ID" value="PRQ77385.1"/>
    <property type="molecule type" value="Genomic_DNA"/>
</dbReference>
<reference evidence="3 5" key="2">
    <citation type="journal article" date="2018" name="Elife">
        <title>Functional genomics of lipid metabolism in the oleaginous yeast Rhodosporidium toruloides.</title>
        <authorList>
            <person name="Coradetti S.T."/>
            <person name="Pinel D."/>
            <person name="Geiselman G."/>
            <person name="Ito M."/>
            <person name="Mondo S."/>
            <person name="Reilly M.C."/>
            <person name="Cheng Y.F."/>
            <person name="Bauer S."/>
            <person name="Grigoriev I."/>
            <person name="Gladden J.M."/>
            <person name="Simmons B.A."/>
            <person name="Brem R."/>
            <person name="Arkin A.P."/>
            <person name="Skerker J.M."/>
        </authorList>
    </citation>
    <scope>NUCLEOTIDE SEQUENCE [LARGE SCALE GENOMIC DNA]</scope>
    <source>
        <strain evidence="3 5">NBRC 0880</strain>
    </source>
</reference>
<dbReference type="OrthoDB" id="514070at2759"/>
<dbReference type="OMA" id="IMMAWAF"/>
<name>A0A0K3C5V5_RHOTO</name>
<dbReference type="EMBL" id="CWKI01000001">
    <property type="protein sequence ID" value="CTR04218.1"/>
    <property type="molecule type" value="Genomic_DNA"/>
</dbReference>
<feature type="compositionally biased region" description="Basic and acidic residues" evidence="1">
    <location>
        <begin position="346"/>
        <end position="355"/>
    </location>
</feature>
<protein>
    <submittedName>
        <fullName evidence="2">Uncharacterized protein</fullName>
    </submittedName>
</protein>
<evidence type="ECO:0000313" key="2">
    <source>
        <dbReference type="EMBL" id="CTR04218.1"/>
    </source>
</evidence>
<evidence type="ECO:0000256" key="1">
    <source>
        <dbReference type="SAM" id="MobiDB-lite"/>
    </source>
</evidence>
<sequence length="425" mass="45949">MPPRAASSSASPKKGTTTKLTSDPTPLALPALLKLLTTSGPKPPHLSMSQAIAAASKLVPGGYTSHAKLRLLNQADMVKLGIADEEIRKGLMAVIGKGGGKGSGDSPEVRKKRTRESDLDRPLPTRAPKETVVDEDFDFEEIEAEEALAPKACLVNRAPVMTAWACVVAERLGFRRQEALSIAHVFTDLNATSKGVSLGLMGPEALKVEVGPSQPFVDILGRKVPVLSTQTGEWRAISKGHVADPSKAFAYMRGAFRQQLGAVVGAMRLLAASFSPKELNEMARNLCLLHSNALTRFSQGYHLYLDFRPESDGWGKKADLRMSSILDLRRHLTHGGSAKEEEVEDDGAREVKREEEGENGAVEQVKVEPDEDGAPEAKRVKREEEEEDVKPVVAGLNGAKEAAGEKDEFDELLDEDDDLFAAVDV</sequence>
<dbReference type="Proteomes" id="UP000199069">
    <property type="component" value="Unassembled WGS sequence"/>
</dbReference>
<feature type="compositionally biased region" description="Basic and acidic residues" evidence="1">
    <location>
        <begin position="115"/>
        <end position="126"/>
    </location>
</feature>
<feature type="region of interest" description="Disordered" evidence="1">
    <location>
        <begin position="333"/>
        <end position="413"/>
    </location>
</feature>
<evidence type="ECO:0000313" key="5">
    <source>
        <dbReference type="Proteomes" id="UP000239560"/>
    </source>
</evidence>
<evidence type="ECO:0000313" key="4">
    <source>
        <dbReference type="Proteomes" id="UP000199069"/>
    </source>
</evidence>
<dbReference type="AlphaFoldDB" id="A0A0K3C5V5"/>
<keyword evidence="4" id="KW-1185">Reference proteome</keyword>